<name>A0A6M5YDB1_9BACT</name>
<sequence>MLRIVLIHGYLEDPTIFDQLVPLIGPASFVHIDLADEFARWAPSDTINVQQLAQRLISQYRITAEDVIIGHSMGGWVAMHIKQLTNATTIQLASWTNQKKIYLPLKNLRLLKFMLDTRLTQNSVTNGMLKKLYPFKESFGLFCTLLDNSLRMSRLYIYQQFQTLFAKAPPLTVQPDLRIHARRDNIVLPPDEPFIEVPGDHFSLVFHAEAVAEPIRTLLGNRPTTAIA</sequence>
<dbReference type="Proteomes" id="UP000502756">
    <property type="component" value="Chromosome"/>
</dbReference>
<dbReference type="EMBL" id="CP053435">
    <property type="protein sequence ID" value="QJW92008.1"/>
    <property type="molecule type" value="Genomic_DNA"/>
</dbReference>
<accession>A0A6M5YDB1</accession>
<proteinExistence type="predicted"/>
<keyword evidence="2" id="KW-0378">Hydrolase</keyword>
<dbReference type="RefSeq" id="WP_171741859.1">
    <property type="nucleotide sequence ID" value="NZ_CP053435.1"/>
</dbReference>
<dbReference type="KEGG" id="stae:HNV11_22800"/>
<protein>
    <submittedName>
        <fullName evidence="2">Alpha/beta hydrolase</fullName>
    </submittedName>
</protein>
<organism evidence="2 3">
    <name type="scientific">Spirosoma taeanense</name>
    <dbReference type="NCBI Taxonomy" id="2735870"/>
    <lineage>
        <taxon>Bacteria</taxon>
        <taxon>Pseudomonadati</taxon>
        <taxon>Bacteroidota</taxon>
        <taxon>Cytophagia</taxon>
        <taxon>Cytophagales</taxon>
        <taxon>Cytophagaceae</taxon>
        <taxon>Spirosoma</taxon>
    </lineage>
</organism>
<gene>
    <name evidence="2" type="ORF">HNV11_22800</name>
</gene>
<dbReference type="InterPro" id="IPR029058">
    <property type="entry name" value="AB_hydrolase_fold"/>
</dbReference>
<dbReference type="InterPro" id="IPR000073">
    <property type="entry name" value="AB_hydrolase_1"/>
</dbReference>
<evidence type="ECO:0000259" key="1">
    <source>
        <dbReference type="Pfam" id="PF12697"/>
    </source>
</evidence>
<dbReference type="Gene3D" id="3.40.50.1820">
    <property type="entry name" value="alpha/beta hydrolase"/>
    <property type="match status" value="1"/>
</dbReference>
<dbReference type="Pfam" id="PF12697">
    <property type="entry name" value="Abhydrolase_6"/>
    <property type="match status" value="1"/>
</dbReference>
<dbReference type="AlphaFoldDB" id="A0A6M5YDB1"/>
<dbReference type="GO" id="GO:0016787">
    <property type="term" value="F:hydrolase activity"/>
    <property type="evidence" value="ECO:0007669"/>
    <property type="project" value="UniProtKB-KW"/>
</dbReference>
<evidence type="ECO:0000313" key="3">
    <source>
        <dbReference type="Proteomes" id="UP000502756"/>
    </source>
</evidence>
<feature type="domain" description="AB hydrolase-1" evidence="1">
    <location>
        <begin position="4"/>
        <end position="94"/>
    </location>
</feature>
<evidence type="ECO:0000313" key="2">
    <source>
        <dbReference type="EMBL" id="QJW92008.1"/>
    </source>
</evidence>
<dbReference type="SUPFAM" id="SSF53474">
    <property type="entry name" value="alpha/beta-Hydrolases"/>
    <property type="match status" value="1"/>
</dbReference>
<reference evidence="2 3" key="1">
    <citation type="submission" date="2020-05" db="EMBL/GenBank/DDBJ databases">
        <title>Genome sequencing of Spirosoma sp. TS118.</title>
        <authorList>
            <person name="Lee J.-H."/>
            <person name="Jeong S."/>
            <person name="Zhao L."/>
            <person name="Jung J.-H."/>
            <person name="Kim M.-K."/>
            <person name="Lim S."/>
        </authorList>
    </citation>
    <scope>NUCLEOTIDE SEQUENCE [LARGE SCALE GENOMIC DNA]</scope>
    <source>
        <strain evidence="2 3">TS118</strain>
    </source>
</reference>
<keyword evidence="3" id="KW-1185">Reference proteome</keyword>